<dbReference type="Gene3D" id="3.90.550.10">
    <property type="entry name" value="Spore Coat Polysaccharide Biosynthesis Protein SpsA, Chain A"/>
    <property type="match status" value="1"/>
</dbReference>
<dbReference type="EMBL" id="BMWZ01000001">
    <property type="protein sequence ID" value="GGZ72030.1"/>
    <property type="molecule type" value="Genomic_DNA"/>
</dbReference>
<keyword evidence="5" id="KW-1185">Reference proteome</keyword>
<reference evidence="4" key="1">
    <citation type="journal article" date="2014" name="Int. J. Syst. Evol. Microbiol.">
        <title>Complete genome sequence of Corynebacterium casei LMG S-19264T (=DSM 44701T), isolated from a smear-ripened cheese.</title>
        <authorList>
            <consortium name="US DOE Joint Genome Institute (JGI-PGF)"/>
            <person name="Walter F."/>
            <person name="Albersmeier A."/>
            <person name="Kalinowski J."/>
            <person name="Ruckert C."/>
        </authorList>
    </citation>
    <scope>NUCLEOTIDE SEQUENCE</scope>
    <source>
        <strain evidence="4">KCTC 12710</strain>
    </source>
</reference>
<proteinExistence type="predicted"/>
<dbReference type="CDD" id="cd02511">
    <property type="entry name" value="Beta4Glucosyltransferase"/>
    <property type="match status" value="1"/>
</dbReference>
<dbReference type="GO" id="GO:0008713">
    <property type="term" value="F:ADP-heptose-lipopolysaccharide heptosyltransferase activity"/>
    <property type="evidence" value="ECO:0007669"/>
    <property type="project" value="TreeGrafter"/>
</dbReference>
<dbReference type="Pfam" id="PF00535">
    <property type="entry name" value="Glycos_transf_2"/>
    <property type="match status" value="1"/>
</dbReference>
<evidence type="ECO:0000256" key="1">
    <source>
        <dbReference type="ARBA" id="ARBA00022676"/>
    </source>
</evidence>
<organism evidence="4 5">
    <name type="scientific">Algibacter mikhailovii</name>
    <dbReference type="NCBI Taxonomy" id="425498"/>
    <lineage>
        <taxon>Bacteria</taxon>
        <taxon>Pseudomonadati</taxon>
        <taxon>Bacteroidota</taxon>
        <taxon>Flavobacteriia</taxon>
        <taxon>Flavobacteriales</taxon>
        <taxon>Flavobacteriaceae</taxon>
        <taxon>Algibacter</taxon>
    </lineage>
</organism>
<dbReference type="CDD" id="cd03789">
    <property type="entry name" value="GT9_LPS_heptosyltransferase"/>
    <property type="match status" value="1"/>
</dbReference>
<dbReference type="Proteomes" id="UP000636004">
    <property type="component" value="Unassembled WGS sequence"/>
</dbReference>
<dbReference type="Gene3D" id="3.40.50.2000">
    <property type="entry name" value="Glycogen Phosphorylase B"/>
    <property type="match status" value="2"/>
</dbReference>
<dbReference type="PANTHER" id="PTHR30160:SF7">
    <property type="entry name" value="ADP-HEPTOSE--LPS HEPTOSYLTRANSFERASE 2"/>
    <property type="match status" value="1"/>
</dbReference>
<dbReference type="RefSeq" id="WP_229796709.1">
    <property type="nucleotide sequence ID" value="NZ_BMWZ01000001.1"/>
</dbReference>
<keyword evidence="1" id="KW-0328">Glycosyltransferase</keyword>
<dbReference type="InterPro" id="IPR051199">
    <property type="entry name" value="LPS_LOS_Heptosyltrfase"/>
</dbReference>
<comment type="caution">
    <text evidence="4">The sequence shown here is derived from an EMBL/GenBank/DDBJ whole genome shotgun (WGS) entry which is preliminary data.</text>
</comment>
<dbReference type="Pfam" id="PF01075">
    <property type="entry name" value="Glyco_transf_9"/>
    <property type="match status" value="1"/>
</dbReference>
<sequence>MKILVIQQKMIGDVLTSSILFEALRQKYPNAQLDYLINEHTFPVVQNNPYIDNYVFFTKREEQSKKALVQFALRIRRSEYDVVIDIYSKLSSFLISSFSKAKTKISYYKSYSTFLYHHNVKRLETHSTTDNLAIQHRLDLLKPLGIHAKDISPKIYLTEDELLKGKAYLLNQNIDLSKPLYMIGVLGSSENKTYPFSYMASVIDTIVIEKPSCQILFNYLPKQKEDAFSIYNLCRPKTQKNILMNVFGNSLREFLGIVQHCNALIGNEGGAVNMAKALHVKTFSIFSPWIDKATWNLFENKNNVSVHLRDYKPEIYTEPEKTYKEESLNLYKEFKPVFFKDKLVNFLKNTSAGHIINKNILNTDKNHFIASHPTKTQTAKISALIITFNEVKHIEKVITDLSFADEIIVVDSYSTDGTLEKLKQFDHVKTICRQFTNFADQRNFAIDKAQFEWIVFIDADERIPKNLRHEIIAEINKRADYDAFLIKRLYYFKDKRIRFSGFQTDETYRVYKKESVRYIEERIVHEVPEILGKSKLLKCTMPHYCFESYEHYKSKMEHYAKLKAMELLDEGVRPNPFHFIIRPSYKFILNYIFRLGILDGKEGFMICKLSAYGVYYRYIELNRLLNKT</sequence>
<gene>
    <name evidence="4" type="ORF">GCM10007028_06740</name>
</gene>
<reference evidence="4" key="2">
    <citation type="submission" date="2020-09" db="EMBL/GenBank/DDBJ databases">
        <authorList>
            <person name="Sun Q."/>
            <person name="Kim S."/>
        </authorList>
    </citation>
    <scope>NUCLEOTIDE SEQUENCE</scope>
    <source>
        <strain evidence="4">KCTC 12710</strain>
    </source>
</reference>
<dbReference type="GO" id="GO:0005829">
    <property type="term" value="C:cytosol"/>
    <property type="evidence" value="ECO:0007669"/>
    <property type="project" value="TreeGrafter"/>
</dbReference>
<name>A0A918QVS0_9FLAO</name>
<dbReference type="InterPro" id="IPR002201">
    <property type="entry name" value="Glyco_trans_9"/>
</dbReference>
<dbReference type="InterPro" id="IPR001173">
    <property type="entry name" value="Glyco_trans_2-like"/>
</dbReference>
<evidence type="ECO:0000259" key="3">
    <source>
        <dbReference type="Pfam" id="PF00535"/>
    </source>
</evidence>
<dbReference type="GO" id="GO:0009244">
    <property type="term" value="P:lipopolysaccharide core region biosynthetic process"/>
    <property type="evidence" value="ECO:0007669"/>
    <property type="project" value="TreeGrafter"/>
</dbReference>
<dbReference type="AlphaFoldDB" id="A0A918QVS0"/>
<dbReference type="PANTHER" id="PTHR30160">
    <property type="entry name" value="TETRAACYLDISACCHARIDE 4'-KINASE-RELATED"/>
    <property type="match status" value="1"/>
</dbReference>
<dbReference type="SUPFAM" id="SSF53756">
    <property type="entry name" value="UDP-Glycosyltransferase/glycogen phosphorylase"/>
    <property type="match status" value="1"/>
</dbReference>
<evidence type="ECO:0000313" key="4">
    <source>
        <dbReference type="EMBL" id="GGZ72030.1"/>
    </source>
</evidence>
<evidence type="ECO:0000313" key="5">
    <source>
        <dbReference type="Proteomes" id="UP000636004"/>
    </source>
</evidence>
<protein>
    <recommendedName>
        <fullName evidence="3">Glycosyltransferase 2-like domain-containing protein</fullName>
    </recommendedName>
</protein>
<dbReference type="SUPFAM" id="SSF53448">
    <property type="entry name" value="Nucleotide-diphospho-sugar transferases"/>
    <property type="match status" value="1"/>
</dbReference>
<dbReference type="InterPro" id="IPR029044">
    <property type="entry name" value="Nucleotide-diphossugar_trans"/>
</dbReference>
<keyword evidence="2" id="KW-0808">Transferase</keyword>
<accession>A0A918QVS0</accession>
<evidence type="ECO:0000256" key="2">
    <source>
        <dbReference type="ARBA" id="ARBA00022679"/>
    </source>
</evidence>
<feature type="domain" description="Glycosyltransferase 2-like" evidence="3">
    <location>
        <begin position="382"/>
        <end position="513"/>
    </location>
</feature>